<proteinExistence type="predicted"/>
<keyword evidence="2" id="KW-1185">Reference proteome</keyword>
<reference evidence="2" key="1">
    <citation type="journal article" date="2023" name="Commun. Biol.">
        <title>Genome analysis of Parmales, the sister group of diatoms, reveals the evolutionary specialization of diatoms from phago-mixotrophs to photoautotrophs.</title>
        <authorList>
            <person name="Ban H."/>
            <person name="Sato S."/>
            <person name="Yoshikawa S."/>
            <person name="Yamada K."/>
            <person name="Nakamura Y."/>
            <person name="Ichinomiya M."/>
            <person name="Sato N."/>
            <person name="Blanc-Mathieu R."/>
            <person name="Endo H."/>
            <person name="Kuwata A."/>
            <person name="Ogata H."/>
        </authorList>
    </citation>
    <scope>NUCLEOTIDE SEQUENCE [LARGE SCALE GENOMIC DNA]</scope>
    <source>
        <strain evidence="2">NIES 3700</strain>
    </source>
</reference>
<name>A0A9W7FG58_9STRA</name>
<dbReference type="Proteomes" id="UP001165122">
    <property type="component" value="Unassembled WGS sequence"/>
</dbReference>
<evidence type="ECO:0000313" key="2">
    <source>
        <dbReference type="Proteomes" id="UP001165122"/>
    </source>
</evidence>
<dbReference type="AlphaFoldDB" id="A0A9W7FG58"/>
<organism evidence="1 2">
    <name type="scientific">Triparma laevis f. longispina</name>
    <dbReference type="NCBI Taxonomy" id="1714387"/>
    <lineage>
        <taxon>Eukaryota</taxon>
        <taxon>Sar</taxon>
        <taxon>Stramenopiles</taxon>
        <taxon>Ochrophyta</taxon>
        <taxon>Bolidophyceae</taxon>
        <taxon>Parmales</taxon>
        <taxon>Triparmaceae</taxon>
        <taxon>Triparma</taxon>
    </lineage>
</organism>
<comment type="caution">
    <text evidence="1">The sequence shown here is derived from an EMBL/GenBank/DDBJ whole genome shotgun (WGS) entry which is preliminary data.</text>
</comment>
<dbReference type="EMBL" id="BRXW01000164">
    <property type="protein sequence ID" value="GMI11530.1"/>
    <property type="molecule type" value="Genomic_DNA"/>
</dbReference>
<accession>A0A9W7FG58</accession>
<gene>
    <name evidence="1" type="ORF">TrLO_g7479</name>
</gene>
<evidence type="ECO:0000313" key="1">
    <source>
        <dbReference type="EMBL" id="GMI11530.1"/>
    </source>
</evidence>
<protein>
    <submittedName>
        <fullName evidence="1">Uncharacterized protein</fullName>
    </submittedName>
</protein>
<sequence>MTLKWCSPQDYSTLGLTLQASAKVHLTYYESPTSTVELYTRTYLYNFLTGVTKGDHSYSVELPQLDDYMKISAQLKRQDQCQQLLTSISNSATSEAGPPTWYTSNNRTKLAWIFCLFLVM</sequence>